<comment type="caution">
    <text evidence="2">The sequence shown here is derived from an EMBL/GenBank/DDBJ whole genome shotgun (WGS) entry which is preliminary data.</text>
</comment>
<feature type="compositionally biased region" description="Basic and acidic residues" evidence="1">
    <location>
        <begin position="42"/>
        <end position="57"/>
    </location>
</feature>
<feature type="compositionally biased region" description="Basic residues" evidence="1">
    <location>
        <begin position="22"/>
        <end position="34"/>
    </location>
</feature>
<evidence type="ECO:0000256" key="1">
    <source>
        <dbReference type="SAM" id="MobiDB-lite"/>
    </source>
</evidence>
<feature type="compositionally biased region" description="Basic and acidic residues" evidence="1">
    <location>
        <begin position="227"/>
        <end position="236"/>
    </location>
</feature>
<feature type="region of interest" description="Disordered" evidence="1">
    <location>
        <begin position="20"/>
        <end position="70"/>
    </location>
</feature>
<name>A0AAW0GRA0_9APHY</name>
<feature type="compositionally biased region" description="Polar residues" evidence="1">
    <location>
        <begin position="381"/>
        <end position="404"/>
    </location>
</feature>
<evidence type="ECO:0000313" key="2">
    <source>
        <dbReference type="EMBL" id="KAK7692086.1"/>
    </source>
</evidence>
<feature type="compositionally biased region" description="Basic and acidic residues" evidence="1">
    <location>
        <begin position="406"/>
        <end position="415"/>
    </location>
</feature>
<feature type="compositionally biased region" description="Low complexity" evidence="1">
    <location>
        <begin position="289"/>
        <end position="301"/>
    </location>
</feature>
<feature type="region of interest" description="Disordered" evidence="1">
    <location>
        <begin position="368"/>
        <end position="415"/>
    </location>
</feature>
<reference evidence="2 3" key="1">
    <citation type="submission" date="2022-09" db="EMBL/GenBank/DDBJ databases">
        <authorList>
            <person name="Palmer J.M."/>
        </authorList>
    </citation>
    <scope>NUCLEOTIDE SEQUENCE [LARGE SCALE GENOMIC DNA]</scope>
    <source>
        <strain evidence="2 3">DSM 7382</strain>
    </source>
</reference>
<protein>
    <submittedName>
        <fullName evidence="2">Uncharacterized protein</fullName>
    </submittedName>
</protein>
<dbReference type="AlphaFoldDB" id="A0AAW0GRA0"/>
<dbReference type="EMBL" id="JASBNA010000005">
    <property type="protein sequence ID" value="KAK7692086.1"/>
    <property type="molecule type" value="Genomic_DNA"/>
</dbReference>
<proteinExistence type="predicted"/>
<evidence type="ECO:0000313" key="3">
    <source>
        <dbReference type="Proteomes" id="UP001385951"/>
    </source>
</evidence>
<dbReference type="Proteomes" id="UP001385951">
    <property type="component" value="Unassembled WGS sequence"/>
</dbReference>
<feature type="region of interest" description="Disordered" evidence="1">
    <location>
        <begin position="225"/>
        <end position="301"/>
    </location>
</feature>
<accession>A0AAW0GRA0</accession>
<keyword evidence="3" id="KW-1185">Reference proteome</keyword>
<organism evidence="2 3">
    <name type="scientific">Cerrena zonata</name>
    <dbReference type="NCBI Taxonomy" id="2478898"/>
    <lineage>
        <taxon>Eukaryota</taxon>
        <taxon>Fungi</taxon>
        <taxon>Dikarya</taxon>
        <taxon>Basidiomycota</taxon>
        <taxon>Agaricomycotina</taxon>
        <taxon>Agaricomycetes</taxon>
        <taxon>Polyporales</taxon>
        <taxon>Cerrenaceae</taxon>
        <taxon>Cerrena</taxon>
    </lineage>
</organism>
<gene>
    <name evidence="2" type="ORF">QCA50_005492</name>
</gene>
<feature type="compositionally biased region" description="Polar residues" evidence="1">
    <location>
        <begin position="272"/>
        <end position="281"/>
    </location>
</feature>
<sequence>MLSYESRSIAKNSKFMTITKSKVAKTRRGTRTPKAHPTSKTYAREHGLDRGGTKKLDNSPTGQPPVLDPGAADEGLLAFVQSTTCRRKIWAEAFDVPAASLEVPSVPCCDICDPSLFDATRPGIQRKASKQSVPKKGESVPEIQSQLRQWRRDIFERDHALAQYEAKSLLNNELVATLSAHGPLSEGNVAILLSESWVWWQRYGTELTSFVVALKIPFVPNPKKLRKESVKEKPEAEPLPSSNARKRMPASKALQDDSLSPKRFRINERTDASSTGQQGTGQDRPVKFHTSSHAPSHSHTLSTSSFAVPFVQHTPYTPVHASQPLASMSASPNPSMSSMLHHSTFNTPPSFQYPSLFPYSFQFPHLTPTSHLPEPPHIVPSQAQQHTSMQPDTGSSGTTCSGPRSNLEHTQSRPK</sequence>